<evidence type="ECO:0000313" key="4">
    <source>
        <dbReference type="Proteomes" id="UP000810252"/>
    </source>
</evidence>
<dbReference type="AlphaFoldDB" id="A0A9D9EKQ0"/>
<dbReference type="GO" id="GO:0016616">
    <property type="term" value="F:oxidoreductase activity, acting on the CH-OH group of donors, NAD or NADP as acceptor"/>
    <property type="evidence" value="ECO:0007669"/>
    <property type="project" value="UniProtKB-ARBA"/>
</dbReference>
<reference evidence="3" key="1">
    <citation type="submission" date="2020-10" db="EMBL/GenBank/DDBJ databases">
        <authorList>
            <person name="Gilroy R."/>
        </authorList>
    </citation>
    <scope>NUCLEOTIDE SEQUENCE</scope>
    <source>
        <strain evidence="3">20514</strain>
    </source>
</reference>
<organism evidence="3 4">
    <name type="scientific">Candidatus Cryptobacteroides merdigallinarum</name>
    <dbReference type="NCBI Taxonomy" id="2840770"/>
    <lineage>
        <taxon>Bacteria</taxon>
        <taxon>Pseudomonadati</taxon>
        <taxon>Bacteroidota</taxon>
        <taxon>Bacteroidia</taxon>
        <taxon>Bacteroidales</taxon>
        <taxon>Candidatus Cryptobacteroides</taxon>
    </lineage>
</organism>
<proteinExistence type="inferred from homology"/>
<comment type="caution">
    <text evidence="3">The sequence shown here is derived from an EMBL/GenBank/DDBJ whole genome shotgun (WGS) entry which is preliminary data.</text>
</comment>
<dbReference type="InterPro" id="IPR036291">
    <property type="entry name" value="NAD(P)-bd_dom_sf"/>
</dbReference>
<sequence length="272" mass="28875">MDNLFDISGKVVVMTGACGILGTTIVKYFASQGAKVVLLDLGRTSELAASIISEIESDGGEAVFFPTDVLDKAVLEDNYNRIMERFGRIDILLNAAGGNMASATVPPDKTIFDLDIAAVKKVTELNLFGTIIPTMVFARAMAAQKSGSIINFASESALRPLTRVAGYGVAKAAVANWTKYLCAELAMKFGEGIRVNAIAPGFLLTNQNRTLLTNPDGSLTDRSHTILAHTPIGRFLEPEELLGTLHWLASDASKAVTGTVAVVDGGFDSFSI</sequence>
<dbReference type="PANTHER" id="PTHR42760:SF115">
    <property type="entry name" value="3-OXOACYL-[ACYL-CARRIER-PROTEIN] REDUCTASE FABG"/>
    <property type="match status" value="1"/>
</dbReference>
<dbReference type="EMBL" id="JADIMQ010000117">
    <property type="protein sequence ID" value="MBO8449263.1"/>
    <property type="molecule type" value="Genomic_DNA"/>
</dbReference>
<dbReference type="NCBIfam" id="NF006132">
    <property type="entry name" value="PRK08277.1"/>
    <property type="match status" value="1"/>
</dbReference>
<dbReference type="GO" id="GO:0005975">
    <property type="term" value="P:carbohydrate metabolic process"/>
    <property type="evidence" value="ECO:0007669"/>
    <property type="project" value="UniProtKB-ARBA"/>
</dbReference>
<dbReference type="FunFam" id="3.40.50.720:FF:000240">
    <property type="entry name" value="SDR family oxidoreductase"/>
    <property type="match status" value="1"/>
</dbReference>
<dbReference type="Proteomes" id="UP000810252">
    <property type="component" value="Unassembled WGS sequence"/>
</dbReference>
<dbReference type="Gene3D" id="3.40.50.720">
    <property type="entry name" value="NAD(P)-binding Rossmann-like Domain"/>
    <property type="match status" value="1"/>
</dbReference>
<evidence type="ECO:0000256" key="2">
    <source>
        <dbReference type="ARBA" id="ARBA00023002"/>
    </source>
</evidence>
<dbReference type="PRINTS" id="PR00081">
    <property type="entry name" value="GDHRDH"/>
</dbReference>
<evidence type="ECO:0000256" key="1">
    <source>
        <dbReference type="ARBA" id="ARBA00006484"/>
    </source>
</evidence>
<dbReference type="SUPFAM" id="SSF51735">
    <property type="entry name" value="NAD(P)-binding Rossmann-fold domains"/>
    <property type="match status" value="1"/>
</dbReference>
<reference evidence="3" key="2">
    <citation type="journal article" date="2021" name="PeerJ">
        <title>Extensive microbial diversity within the chicken gut microbiome revealed by metagenomics and culture.</title>
        <authorList>
            <person name="Gilroy R."/>
            <person name="Ravi A."/>
            <person name="Getino M."/>
            <person name="Pursley I."/>
            <person name="Horton D.L."/>
            <person name="Alikhan N.F."/>
            <person name="Baker D."/>
            <person name="Gharbi K."/>
            <person name="Hall N."/>
            <person name="Watson M."/>
            <person name="Adriaenssens E.M."/>
            <person name="Foster-Nyarko E."/>
            <person name="Jarju S."/>
            <person name="Secka A."/>
            <person name="Antonio M."/>
            <person name="Oren A."/>
            <person name="Chaudhuri R.R."/>
            <person name="La Ragione R."/>
            <person name="Hildebrand F."/>
            <person name="Pallen M.J."/>
        </authorList>
    </citation>
    <scope>NUCLEOTIDE SEQUENCE</scope>
    <source>
        <strain evidence="3">20514</strain>
    </source>
</reference>
<dbReference type="PANTHER" id="PTHR42760">
    <property type="entry name" value="SHORT-CHAIN DEHYDROGENASES/REDUCTASES FAMILY MEMBER"/>
    <property type="match status" value="1"/>
</dbReference>
<dbReference type="Pfam" id="PF13561">
    <property type="entry name" value="adh_short_C2"/>
    <property type="match status" value="1"/>
</dbReference>
<accession>A0A9D9EKQ0</accession>
<dbReference type="InterPro" id="IPR002347">
    <property type="entry name" value="SDR_fam"/>
</dbReference>
<name>A0A9D9EKQ0_9BACT</name>
<keyword evidence="2" id="KW-0560">Oxidoreductase</keyword>
<gene>
    <name evidence="3" type="ORF">IAC29_08340</name>
</gene>
<evidence type="ECO:0000313" key="3">
    <source>
        <dbReference type="EMBL" id="MBO8449263.1"/>
    </source>
</evidence>
<protein>
    <submittedName>
        <fullName evidence="3">SDR family oxidoreductase</fullName>
    </submittedName>
</protein>
<comment type="similarity">
    <text evidence="1">Belongs to the short-chain dehydrogenases/reductases (SDR) family.</text>
</comment>
<dbReference type="PRINTS" id="PR00080">
    <property type="entry name" value="SDRFAMILY"/>
</dbReference>